<evidence type="ECO:0000313" key="3">
    <source>
        <dbReference type="EMBL" id="CAD8663705.1"/>
    </source>
</evidence>
<dbReference type="AlphaFoldDB" id="A0A7S0N939"/>
<feature type="domain" description="Peptidase M13 N-terminal" evidence="2">
    <location>
        <begin position="113"/>
        <end position="186"/>
    </location>
</feature>
<protein>
    <recommendedName>
        <fullName evidence="2">Peptidase M13 N-terminal domain-containing protein</fullName>
    </recommendedName>
</protein>
<organism evidence="3">
    <name type="scientific">Cryptomonas curvata</name>
    <dbReference type="NCBI Taxonomy" id="233186"/>
    <lineage>
        <taxon>Eukaryota</taxon>
        <taxon>Cryptophyceae</taxon>
        <taxon>Cryptomonadales</taxon>
        <taxon>Cryptomonadaceae</taxon>
        <taxon>Cryptomonas</taxon>
    </lineage>
</organism>
<dbReference type="InterPro" id="IPR000718">
    <property type="entry name" value="Peptidase_M13"/>
</dbReference>
<dbReference type="GO" id="GO:0004222">
    <property type="term" value="F:metalloendopeptidase activity"/>
    <property type="evidence" value="ECO:0007669"/>
    <property type="project" value="InterPro"/>
</dbReference>
<dbReference type="InterPro" id="IPR024079">
    <property type="entry name" value="MetalloPept_cat_dom_sf"/>
</dbReference>
<dbReference type="Gene3D" id="3.40.390.10">
    <property type="entry name" value="Collagenase (Catalytic Domain)"/>
    <property type="match status" value="1"/>
</dbReference>
<keyword evidence="1" id="KW-0812">Transmembrane</keyword>
<feature type="transmembrane region" description="Helical" evidence="1">
    <location>
        <begin position="37"/>
        <end position="55"/>
    </location>
</feature>
<accession>A0A7S0N939</accession>
<dbReference type="EMBL" id="HBEZ01060317">
    <property type="protein sequence ID" value="CAD8663705.1"/>
    <property type="molecule type" value="Transcribed_RNA"/>
</dbReference>
<dbReference type="Pfam" id="PF05649">
    <property type="entry name" value="Peptidase_M13_N"/>
    <property type="match status" value="1"/>
</dbReference>
<keyword evidence="1" id="KW-1133">Transmembrane helix</keyword>
<dbReference type="GO" id="GO:0006508">
    <property type="term" value="P:proteolysis"/>
    <property type="evidence" value="ECO:0007669"/>
    <property type="project" value="InterPro"/>
</dbReference>
<evidence type="ECO:0000259" key="2">
    <source>
        <dbReference type="Pfam" id="PF05649"/>
    </source>
</evidence>
<dbReference type="GO" id="GO:0005886">
    <property type="term" value="C:plasma membrane"/>
    <property type="evidence" value="ECO:0007669"/>
    <property type="project" value="TreeGrafter"/>
</dbReference>
<proteinExistence type="predicted"/>
<gene>
    <name evidence="3" type="ORF">CCUR1050_LOCUS33136</name>
</gene>
<dbReference type="PANTHER" id="PTHR11733:SF209">
    <property type="entry name" value="FI20018P1"/>
    <property type="match status" value="1"/>
</dbReference>
<dbReference type="InterPro" id="IPR008753">
    <property type="entry name" value="Peptidase_M13_N"/>
</dbReference>
<sequence>MEYLGNSRGSYEIVEVEGDLVSNNHRSGKGQYLRRTAVYYIGILLVLVLVASGKWTSTFSFKQGSDSLLSSDSLVALVASTSLKSPARKNFLFQYEASMPPEVASSMNFSVDPCTNFYEHVCGKWIETADIPSDAGSVSKSWDGAEDRVKARLKAIFEANYPEGAHPVGYPNAPYTRLHDWYQSCRRV</sequence>
<evidence type="ECO:0000256" key="1">
    <source>
        <dbReference type="SAM" id="Phobius"/>
    </source>
</evidence>
<name>A0A7S0N939_9CRYP</name>
<dbReference type="PANTHER" id="PTHR11733">
    <property type="entry name" value="ZINC METALLOPROTEASE FAMILY M13 NEPRILYSIN-RELATED"/>
    <property type="match status" value="1"/>
</dbReference>
<reference evidence="3" key="1">
    <citation type="submission" date="2021-01" db="EMBL/GenBank/DDBJ databases">
        <authorList>
            <person name="Corre E."/>
            <person name="Pelletier E."/>
            <person name="Niang G."/>
            <person name="Scheremetjew M."/>
            <person name="Finn R."/>
            <person name="Kale V."/>
            <person name="Holt S."/>
            <person name="Cochrane G."/>
            <person name="Meng A."/>
            <person name="Brown T."/>
            <person name="Cohen L."/>
        </authorList>
    </citation>
    <scope>NUCLEOTIDE SEQUENCE</scope>
    <source>
        <strain evidence="3">CCAP979/52</strain>
    </source>
</reference>
<dbReference type="PROSITE" id="PS51885">
    <property type="entry name" value="NEPRILYSIN"/>
    <property type="match status" value="1"/>
</dbReference>
<keyword evidence="1" id="KW-0472">Membrane</keyword>
<dbReference type="SUPFAM" id="SSF55486">
    <property type="entry name" value="Metalloproteases ('zincins'), catalytic domain"/>
    <property type="match status" value="1"/>
</dbReference>